<name>A0A0C3CM41_OIDMZ</name>
<accession>A0A0C3CM41</accession>
<gene>
    <name evidence="2" type="ORF">OIDMADRAFT_29225</name>
</gene>
<reference evidence="2 3" key="1">
    <citation type="submission" date="2014-04" db="EMBL/GenBank/DDBJ databases">
        <authorList>
            <consortium name="DOE Joint Genome Institute"/>
            <person name="Kuo A."/>
            <person name="Martino E."/>
            <person name="Perotto S."/>
            <person name="Kohler A."/>
            <person name="Nagy L.G."/>
            <person name="Floudas D."/>
            <person name="Copeland A."/>
            <person name="Barry K.W."/>
            <person name="Cichocki N."/>
            <person name="Veneault-Fourrey C."/>
            <person name="LaButti K."/>
            <person name="Lindquist E.A."/>
            <person name="Lipzen A."/>
            <person name="Lundell T."/>
            <person name="Morin E."/>
            <person name="Murat C."/>
            <person name="Sun H."/>
            <person name="Tunlid A."/>
            <person name="Henrissat B."/>
            <person name="Grigoriev I.V."/>
            <person name="Hibbett D.S."/>
            <person name="Martin F."/>
            <person name="Nordberg H.P."/>
            <person name="Cantor M.N."/>
            <person name="Hua S.X."/>
        </authorList>
    </citation>
    <scope>NUCLEOTIDE SEQUENCE [LARGE SCALE GENOMIC DNA]</scope>
    <source>
        <strain evidence="2 3">Zn</strain>
    </source>
</reference>
<sequence>MRHVDLLRTCAYKTGGRPITRRNVLGKLFITYHLVKQKERNVVFGWIFPISSIPMDLQIPTKRIASEEASKRSKKQRRTKEWTPSDGEGTSLDATTWLLYDPSEIPIITPDDYRDSSGTKGLPGYVILGDRTLSTVIMTGVGREERGKLWPLDFTDGRDMRPDRVRVCEAAMGDVKRIYEVRAADGTKILLKGKLRLDRATIFPTRRLVLTSRPPTRVQPLTAISVHNAVHPMSPSGMRPAEPLHVTTSCIIESCPSTTQLKEGQPSVEQQLPTSRFTTSGKSPLASQADVEEMPSTSGKSLLPPTSEKSLLSAAREERPARGHSVQYYKRQLKAKPQLTEEERSFQSAAKLMQAMLFRTCQVLDRAIDEGRRVANNQSNFIASLEYLSKERADSDENIFGLLVDVRNIHGESPADNARIELRRCKGWLRYELPESMKALPAGRHNLLFPRH</sequence>
<dbReference type="InParanoid" id="A0A0C3CM41"/>
<evidence type="ECO:0000313" key="3">
    <source>
        <dbReference type="Proteomes" id="UP000054321"/>
    </source>
</evidence>
<feature type="region of interest" description="Disordered" evidence="1">
    <location>
        <begin position="66"/>
        <end position="89"/>
    </location>
</feature>
<protein>
    <submittedName>
        <fullName evidence="2">Uncharacterized protein</fullName>
    </submittedName>
</protein>
<evidence type="ECO:0000313" key="2">
    <source>
        <dbReference type="EMBL" id="KIN00084.1"/>
    </source>
</evidence>
<dbReference type="AlphaFoldDB" id="A0A0C3CM41"/>
<evidence type="ECO:0000256" key="1">
    <source>
        <dbReference type="SAM" id="MobiDB-lite"/>
    </source>
</evidence>
<dbReference type="HOGENOM" id="CLU_605654_0_0_1"/>
<reference evidence="3" key="2">
    <citation type="submission" date="2015-01" db="EMBL/GenBank/DDBJ databases">
        <title>Evolutionary Origins and Diversification of the Mycorrhizal Mutualists.</title>
        <authorList>
            <consortium name="DOE Joint Genome Institute"/>
            <consortium name="Mycorrhizal Genomics Consortium"/>
            <person name="Kohler A."/>
            <person name="Kuo A."/>
            <person name="Nagy L.G."/>
            <person name="Floudas D."/>
            <person name="Copeland A."/>
            <person name="Barry K.W."/>
            <person name="Cichocki N."/>
            <person name="Veneault-Fourrey C."/>
            <person name="LaButti K."/>
            <person name="Lindquist E.A."/>
            <person name="Lipzen A."/>
            <person name="Lundell T."/>
            <person name="Morin E."/>
            <person name="Murat C."/>
            <person name="Riley R."/>
            <person name="Ohm R."/>
            <person name="Sun H."/>
            <person name="Tunlid A."/>
            <person name="Henrissat B."/>
            <person name="Grigoriev I.V."/>
            <person name="Hibbett D.S."/>
            <person name="Martin F."/>
        </authorList>
    </citation>
    <scope>NUCLEOTIDE SEQUENCE [LARGE SCALE GENOMIC DNA]</scope>
    <source>
        <strain evidence="3">Zn</strain>
    </source>
</reference>
<dbReference type="Proteomes" id="UP000054321">
    <property type="component" value="Unassembled WGS sequence"/>
</dbReference>
<keyword evidence="3" id="KW-1185">Reference proteome</keyword>
<proteinExistence type="predicted"/>
<organism evidence="2 3">
    <name type="scientific">Oidiodendron maius (strain Zn)</name>
    <dbReference type="NCBI Taxonomy" id="913774"/>
    <lineage>
        <taxon>Eukaryota</taxon>
        <taxon>Fungi</taxon>
        <taxon>Dikarya</taxon>
        <taxon>Ascomycota</taxon>
        <taxon>Pezizomycotina</taxon>
        <taxon>Leotiomycetes</taxon>
        <taxon>Leotiomycetes incertae sedis</taxon>
        <taxon>Myxotrichaceae</taxon>
        <taxon>Oidiodendron</taxon>
    </lineage>
</organism>
<feature type="compositionally biased region" description="Polar residues" evidence="1">
    <location>
        <begin position="258"/>
        <end position="286"/>
    </location>
</feature>
<dbReference type="EMBL" id="KN832877">
    <property type="protein sequence ID" value="KIN00084.1"/>
    <property type="molecule type" value="Genomic_DNA"/>
</dbReference>
<feature type="region of interest" description="Disordered" evidence="1">
    <location>
        <begin position="258"/>
        <end position="326"/>
    </location>
</feature>